<dbReference type="GO" id="GO:0005634">
    <property type="term" value="C:nucleus"/>
    <property type="evidence" value="ECO:0007669"/>
    <property type="project" value="UniProtKB-SubCell"/>
</dbReference>
<sequence>MGTSSSQPVPQTQIAEPPISPTPSDKSQPPSPAVNHARMHGVEEAHDIAREHDDDCGSGSGSEVLVPHCVPLRRDTDCKEIAVASPRSKVAARTTPPDTGMARTHVSPVEKQMVALHSSEDVTSEPKMKKRKRKGSEGQAGRGRPRDPSQLKRRAAAEPVTEHVEDKACTADEHAGSARGVAKKRKLSKADRHAQEIANGLVDTTHGLEANGDGQLDAHQRVEQRRTSRRSMKSKESEAKAIIQAVRGDDIATNANEAQDTDDAERDAHKPQSGTAGKKGTKKASRVDEAADHGDGSEHHLEKPSLSAPKSQRQGRSGQGSTTVEDSKINAATARLDPSPVRSKRRRRRSPAKELSQAVPQIRTEVEEVPQQVAYGDLTLTELGVPGAQPEAKEDQDCGKTGLQESPARARAPGRPNERLAGRRTSAIDCAGPEHTPPPADDSTAANASDRRVTADHKLAPTQMSCVSGKKRAMLPAPVSYGPISGPFEGSEKAAADAVFEYVCQQHGIASAQLKQNLTVWKTVPELKLEMAAALPNRKPTAIRKFCQRRFTLEESGPWTKEQDEALRMAKVEHQNQWVEIGKIVGRTGASCRDRWRDHLQHANYETGPWSQEEEHALSAAVDQCVELVRLQALADNNPELAQDRDMLENFINWDKVAGLMHGKRGQKRCREKWRMIKSRGTATSSVVEVEPLSPSKTAPALNAQSRKQRGAQRKLNSFCYGDWYQILVEICTAIPDHTKQYRDESTVWSIISQKNKDSRYKRTVRRAAYYKALESYATGNKVKEAQTIAGKARAMAKSMKKWAKQNAIDLRIQNTEPAAEESPSEARGEVGSGSRAKRRKSAAQSTKTKAFKSEEHVVESEEEVETS</sequence>
<evidence type="ECO:0000259" key="6">
    <source>
        <dbReference type="PROSITE" id="PS51294"/>
    </source>
</evidence>
<keyword evidence="8" id="KW-1185">Reference proteome</keyword>
<evidence type="ECO:0000259" key="5">
    <source>
        <dbReference type="PROSITE" id="PS50090"/>
    </source>
</evidence>
<comment type="caution">
    <text evidence="7">The sequence shown here is derived from an EMBL/GenBank/DDBJ whole genome shotgun (WGS) entry which is preliminary data.</text>
</comment>
<dbReference type="InterPro" id="IPR009057">
    <property type="entry name" value="Homeodomain-like_sf"/>
</dbReference>
<feature type="region of interest" description="Disordered" evidence="4">
    <location>
        <begin position="382"/>
        <end position="452"/>
    </location>
</feature>
<evidence type="ECO:0000313" key="8">
    <source>
        <dbReference type="Proteomes" id="UP000308549"/>
    </source>
</evidence>
<dbReference type="PROSITE" id="PS50090">
    <property type="entry name" value="MYB_LIKE"/>
    <property type="match status" value="2"/>
</dbReference>
<feature type="compositionally biased region" description="Basic and acidic residues" evidence="4">
    <location>
        <begin position="40"/>
        <end position="55"/>
    </location>
</feature>
<dbReference type="SUPFAM" id="SSF46689">
    <property type="entry name" value="Homeodomain-like"/>
    <property type="match status" value="1"/>
</dbReference>
<proteinExistence type="predicted"/>
<evidence type="ECO:0000313" key="7">
    <source>
        <dbReference type="EMBL" id="TKA30380.1"/>
    </source>
</evidence>
<dbReference type="Gene3D" id="1.10.10.60">
    <property type="entry name" value="Homeodomain-like"/>
    <property type="match status" value="2"/>
</dbReference>
<dbReference type="SMART" id="SM00717">
    <property type="entry name" value="SANT"/>
    <property type="match status" value="2"/>
</dbReference>
<feature type="compositionally biased region" description="Basic and acidic residues" evidence="4">
    <location>
        <begin position="285"/>
        <end position="303"/>
    </location>
</feature>
<dbReference type="InterPro" id="IPR051651">
    <property type="entry name" value="DMTF1_DNA-bind_reg"/>
</dbReference>
<accession>A0A4U0U5F7</accession>
<feature type="domain" description="HTH myb-type" evidence="6">
    <location>
        <begin position="557"/>
        <end position="604"/>
    </location>
</feature>
<dbReference type="InterPro" id="IPR001005">
    <property type="entry name" value="SANT/Myb"/>
</dbReference>
<gene>
    <name evidence="7" type="ORF">B0A50_02607</name>
</gene>
<protein>
    <submittedName>
        <fullName evidence="7">Uncharacterized protein</fullName>
    </submittedName>
</protein>
<dbReference type="InterPro" id="IPR017930">
    <property type="entry name" value="Myb_dom"/>
</dbReference>
<organism evidence="7 8">
    <name type="scientific">Salinomyces thailandicus</name>
    <dbReference type="NCBI Taxonomy" id="706561"/>
    <lineage>
        <taxon>Eukaryota</taxon>
        <taxon>Fungi</taxon>
        <taxon>Dikarya</taxon>
        <taxon>Ascomycota</taxon>
        <taxon>Pezizomycotina</taxon>
        <taxon>Dothideomycetes</taxon>
        <taxon>Dothideomycetidae</taxon>
        <taxon>Mycosphaerellales</taxon>
        <taxon>Teratosphaeriaceae</taxon>
        <taxon>Salinomyces</taxon>
    </lineage>
</organism>
<feature type="region of interest" description="Disordered" evidence="4">
    <location>
        <begin position="815"/>
        <end position="868"/>
    </location>
</feature>
<feature type="compositionally biased region" description="Basic and acidic residues" evidence="4">
    <location>
        <begin position="160"/>
        <end position="176"/>
    </location>
</feature>
<feature type="domain" description="Myb-like" evidence="5">
    <location>
        <begin position="557"/>
        <end position="600"/>
    </location>
</feature>
<dbReference type="OrthoDB" id="39591at2759"/>
<feature type="compositionally biased region" description="Basic and acidic residues" evidence="4">
    <location>
        <begin position="118"/>
        <end position="127"/>
    </location>
</feature>
<comment type="subcellular location">
    <subcellularLocation>
        <location evidence="1">Nucleus</location>
    </subcellularLocation>
</comment>
<reference evidence="7 8" key="1">
    <citation type="submission" date="2017-03" db="EMBL/GenBank/DDBJ databases">
        <title>Genomes of endolithic fungi from Antarctica.</title>
        <authorList>
            <person name="Coleine C."/>
            <person name="Masonjones S."/>
            <person name="Stajich J.E."/>
        </authorList>
    </citation>
    <scope>NUCLEOTIDE SEQUENCE [LARGE SCALE GENOMIC DNA]</scope>
    <source>
        <strain evidence="7 8">CCFEE 6315</strain>
    </source>
</reference>
<dbReference type="GO" id="GO:0003700">
    <property type="term" value="F:DNA-binding transcription factor activity"/>
    <property type="evidence" value="ECO:0007669"/>
    <property type="project" value="TreeGrafter"/>
</dbReference>
<evidence type="ECO:0000256" key="3">
    <source>
        <dbReference type="ARBA" id="ARBA00023242"/>
    </source>
</evidence>
<feature type="domain" description="Myb-like" evidence="5">
    <location>
        <begin position="602"/>
        <end position="678"/>
    </location>
</feature>
<dbReference type="GO" id="GO:0000976">
    <property type="term" value="F:transcription cis-regulatory region binding"/>
    <property type="evidence" value="ECO:0007669"/>
    <property type="project" value="TreeGrafter"/>
</dbReference>
<feature type="compositionally biased region" description="Polar residues" evidence="4">
    <location>
        <begin position="1"/>
        <end position="14"/>
    </location>
</feature>
<dbReference type="Proteomes" id="UP000308549">
    <property type="component" value="Unassembled WGS sequence"/>
</dbReference>
<feature type="region of interest" description="Disordered" evidence="4">
    <location>
        <begin position="1"/>
        <end position="365"/>
    </location>
</feature>
<dbReference type="CDD" id="cd00167">
    <property type="entry name" value="SANT"/>
    <property type="match status" value="1"/>
</dbReference>
<dbReference type="PANTHER" id="PTHR46380">
    <property type="entry name" value="CYCLIN-D-BINDING MYB-LIKE TRANSCRIPTION FACTOR 1"/>
    <property type="match status" value="1"/>
</dbReference>
<dbReference type="EMBL" id="NAJL01000011">
    <property type="protein sequence ID" value="TKA30380.1"/>
    <property type="molecule type" value="Genomic_DNA"/>
</dbReference>
<evidence type="ECO:0000256" key="1">
    <source>
        <dbReference type="ARBA" id="ARBA00004123"/>
    </source>
</evidence>
<feature type="compositionally biased region" description="Basic and acidic residues" evidence="4">
    <location>
        <begin position="216"/>
        <end position="226"/>
    </location>
</feature>
<evidence type="ECO:0000256" key="2">
    <source>
        <dbReference type="ARBA" id="ARBA00023125"/>
    </source>
</evidence>
<name>A0A4U0U5F7_9PEZI</name>
<dbReference type="AlphaFoldDB" id="A0A4U0U5F7"/>
<dbReference type="PANTHER" id="PTHR46380:SF2">
    <property type="entry name" value="CYCLIN-D-BINDING MYB-LIKE TRANSCRIPTION FACTOR 1"/>
    <property type="match status" value="1"/>
</dbReference>
<dbReference type="PROSITE" id="PS51294">
    <property type="entry name" value="HTH_MYB"/>
    <property type="match status" value="1"/>
</dbReference>
<feature type="compositionally biased region" description="Polar residues" evidence="4">
    <location>
        <begin position="308"/>
        <end position="324"/>
    </location>
</feature>
<evidence type="ECO:0000256" key="4">
    <source>
        <dbReference type="SAM" id="MobiDB-lite"/>
    </source>
</evidence>
<keyword evidence="3" id="KW-0539">Nucleus</keyword>
<dbReference type="Pfam" id="PF13921">
    <property type="entry name" value="Myb_DNA-bind_6"/>
    <property type="match status" value="1"/>
</dbReference>
<keyword evidence="2" id="KW-0238">DNA-binding</keyword>